<evidence type="ECO:0000313" key="2">
    <source>
        <dbReference type="EMBL" id="MBB3039526.1"/>
    </source>
</evidence>
<name>A0A839RTI2_9ACTN</name>
<feature type="chain" id="PRO_5039073290" evidence="1">
    <location>
        <begin position="23"/>
        <end position="410"/>
    </location>
</feature>
<dbReference type="EMBL" id="JACHWS010000004">
    <property type="protein sequence ID" value="MBB3039526.1"/>
    <property type="molecule type" value="Genomic_DNA"/>
</dbReference>
<dbReference type="Gene3D" id="3.40.190.10">
    <property type="entry name" value="Periplasmic binding protein-like II"/>
    <property type="match status" value="2"/>
</dbReference>
<dbReference type="InterPro" id="IPR006059">
    <property type="entry name" value="SBP"/>
</dbReference>
<dbReference type="OrthoDB" id="3239593at2"/>
<reference evidence="2 3" key="1">
    <citation type="submission" date="2020-08" db="EMBL/GenBank/DDBJ databases">
        <title>Sequencing the genomes of 1000 actinobacteria strains.</title>
        <authorList>
            <person name="Klenk H.-P."/>
        </authorList>
    </citation>
    <scope>NUCLEOTIDE SEQUENCE [LARGE SCALE GENOMIC DNA]</scope>
    <source>
        <strain evidence="2 3">DSM 45258</strain>
    </source>
</reference>
<accession>A0A839RTI2</accession>
<comment type="caution">
    <text evidence="2">The sequence shown here is derived from an EMBL/GenBank/DDBJ whole genome shotgun (WGS) entry which is preliminary data.</text>
</comment>
<keyword evidence="3" id="KW-1185">Reference proteome</keyword>
<keyword evidence="1" id="KW-0732">Signal</keyword>
<feature type="signal peptide" evidence="1">
    <location>
        <begin position="1"/>
        <end position="22"/>
    </location>
</feature>
<dbReference type="NCBIfam" id="NF008633">
    <property type="entry name" value="PRK11622.1"/>
    <property type="match status" value="1"/>
</dbReference>
<dbReference type="Proteomes" id="UP000567922">
    <property type="component" value="Unassembled WGS sequence"/>
</dbReference>
<dbReference type="AlphaFoldDB" id="A0A839RTI2"/>
<dbReference type="Pfam" id="PF13416">
    <property type="entry name" value="SBP_bac_8"/>
    <property type="match status" value="1"/>
</dbReference>
<proteinExistence type="predicted"/>
<dbReference type="SUPFAM" id="SSF53850">
    <property type="entry name" value="Periplasmic binding protein-like II"/>
    <property type="match status" value="1"/>
</dbReference>
<dbReference type="PANTHER" id="PTHR42779:SF1">
    <property type="entry name" value="PROTEIN YNJB"/>
    <property type="match status" value="1"/>
</dbReference>
<dbReference type="PIRSF" id="PIRSF029172">
    <property type="entry name" value="UCP029172_ABC_sbc_YnjB"/>
    <property type="match status" value="1"/>
</dbReference>
<evidence type="ECO:0000313" key="3">
    <source>
        <dbReference type="Proteomes" id="UP000567922"/>
    </source>
</evidence>
<organism evidence="2 3">
    <name type="scientific">Hoyosella altamirensis</name>
    <dbReference type="NCBI Taxonomy" id="616997"/>
    <lineage>
        <taxon>Bacteria</taxon>
        <taxon>Bacillati</taxon>
        <taxon>Actinomycetota</taxon>
        <taxon>Actinomycetes</taxon>
        <taxon>Mycobacteriales</taxon>
        <taxon>Hoyosellaceae</taxon>
        <taxon>Hoyosella</taxon>
    </lineage>
</organism>
<sequence length="410" mass="44184">MAARRIGRPLGAVAVAAVMALAGCSAPSPDAPEPAETTWTEVEEAAVGQTVSLWMWGGDEQGNRYVDSVLAPAAAEAGVTLRRVPVADTGEAVNRILAERQAGITDGDVDLVWVNGDNFATGKQAGAWLCNWTDQLPNMQYTDPEDPLLLSDFGTPVDGCEAPWHKAQFTLVYNEAAIPDPPATLEGVLQWAEDNPGRFTYPAPPDFTGSVFIREVLTRVASDVPLEYSDEAYEQHSGPLFDALNDLAPALWRSGRTYPQSVEELNQLFADGQVDMTMTYGPATLTDLVARGTFPETTRVLLLDEGTVGNASFLAVPSTSGNSAGARVVANIALSPQQQLEKAKPDVWGQFTVLDSDRLSDEDRALFDALPESPVVPAYEDLSRNARPELETAWVPALDEGWRRTVLAGR</sequence>
<evidence type="ECO:0000256" key="1">
    <source>
        <dbReference type="SAM" id="SignalP"/>
    </source>
</evidence>
<dbReference type="PANTHER" id="PTHR42779">
    <property type="entry name" value="PROTEIN YNJB"/>
    <property type="match status" value="1"/>
</dbReference>
<dbReference type="InterPro" id="IPR027020">
    <property type="entry name" value="YnjB"/>
</dbReference>
<gene>
    <name evidence="2" type="ORF">FHU29_004014</name>
</gene>
<dbReference type="RefSeq" id="WP_064438435.1">
    <property type="nucleotide sequence ID" value="NZ_BDDI01000001.1"/>
</dbReference>
<dbReference type="PROSITE" id="PS51257">
    <property type="entry name" value="PROKAR_LIPOPROTEIN"/>
    <property type="match status" value="1"/>
</dbReference>
<protein>
    <submittedName>
        <fullName evidence="2">Putative spermidine/putrescine transport system substrate-binding protein</fullName>
    </submittedName>
</protein>